<evidence type="ECO:0000256" key="8">
    <source>
        <dbReference type="ARBA" id="ARBA00023158"/>
    </source>
</evidence>
<proteinExistence type="inferred from homology"/>
<dbReference type="Gene3D" id="1.10.30.10">
    <property type="entry name" value="High mobility group box domain"/>
    <property type="match status" value="1"/>
</dbReference>
<evidence type="ECO:0000256" key="7">
    <source>
        <dbReference type="ARBA" id="ARBA00023125"/>
    </source>
</evidence>
<keyword evidence="4" id="KW-0217">Developmental protein</keyword>
<dbReference type="InterPro" id="IPR009071">
    <property type="entry name" value="HMG_box_dom"/>
</dbReference>
<dbReference type="Pfam" id="PF13017">
    <property type="entry name" value="Maelstrom"/>
    <property type="match status" value="1"/>
</dbReference>
<feature type="domain" description="Maelstrom" evidence="13">
    <location>
        <begin position="131"/>
        <end position="332"/>
    </location>
</feature>
<feature type="region of interest" description="Disordered" evidence="11">
    <location>
        <begin position="345"/>
        <end position="392"/>
    </location>
</feature>
<dbReference type="PANTHER" id="PTHR21358:SF4">
    <property type="entry name" value="PROTEIN MAELSTROM HOMOLOG"/>
    <property type="match status" value="1"/>
</dbReference>
<name>A0A7M7NBH0_STRPU</name>
<evidence type="ECO:0000256" key="6">
    <source>
        <dbReference type="ARBA" id="ARBA00022782"/>
    </source>
</evidence>
<keyword evidence="10" id="KW-0469">Meiosis</keyword>
<dbReference type="InterPro" id="IPR024970">
    <property type="entry name" value="Maelstrom"/>
</dbReference>
<dbReference type="InParanoid" id="A0A7M7NBH0"/>
<dbReference type="OrthoDB" id="24555at2759"/>
<protein>
    <recommendedName>
        <fullName evidence="16">Protein maelstrom homolog</fullName>
    </recommendedName>
</protein>
<dbReference type="Proteomes" id="UP000007110">
    <property type="component" value="Unassembled WGS sequence"/>
</dbReference>
<dbReference type="RefSeq" id="XP_030834250.1">
    <property type="nucleotide sequence ID" value="XM_030978390.1"/>
</dbReference>
<dbReference type="InterPro" id="IPR036910">
    <property type="entry name" value="HMG_box_dom_sf"/>
</dbReference>
<evidence type="ECO:0000313" key="14">
    <source>
        <dbReference type="EnsemblMetazoa" id="XP_030834250"/>
    </source>
</evidence>
<evidence type="ECO:0000256" key="4">
    <source>
        <dbReference type="ARBA" id="ARBA00022473"/>
    </source>
</evidence>
<keyword evidence="6" id="KW-0221">Differentiation</keyword>
<evidence type="ECO:0000256" key="9">
    <source>
        <dbReference type="ARBA" id="ARBA00023242"/>
    </source>
</evidence>
<sequence length="392" mass="45325">MPPKKKKQQHNGFSLFMLEKQEEMRLKGRKVSMQDMVPIAHPEWKSLPAEVQKGYTARAKEKKFGQGTSGYEGKLDCTGQLVTNRFSVVEYLEKRRRTESAALKDSWSTGQDITHHRFYMIAVKTLCQLPDDTYLPCELACVEYTMSAGITKRFHCFPAPGKLPLGCRYLCKRQGEDVHKIPAEWFDQYNHNYKEIWTDLIAFINPQRQHVMPALFCELRCREEVEYTLEWLARNAGMSHSLRKVYETELLILELFRNAGEIVPSRGQVSSLLASSAWDYIWDTRCAYHEETEVTLENCALGTCNKYCYCLSDAVCARYNVELTPNHIPEAETPDAIVYPAQQREIRPQGQRTPPRGNSRGQSYTPPRMKDNDEDERRDVNTAREAQRYGVI</sequence>
<dbReference type="PANTHER" id="PTHR21358">
    <property type="entry name" value="PROTEIN MAELSTROM HOMOLOG"/>
    <property type="match status" value="1"/>
</dbReference>
<keyword evidence="15" id="KW-1185">Reference proteome</keyword>
<evidence type="ECO:0000256" key="2">
    <source>
        <dbReference type="ARBA" id="ARBA00004496"/>
    </source>
</evidence>
<evidence type="ECO:0000313" key="15">
    <source>
        <dbReference type="Proteomes" id="UP000007110"/>
    </source>
</evidence>
<dbReference type="GO" id="GO:0045892">
    <property type="term" value="P:negative regulation of DNA-templated transcription"/>
    <property type="evidence" value="ECO:0000318"/>
    <property type="project" value="GO_Central"/>
</dbReference>
<feature type="compositionally biased region" description="Basic and acidic residues" evidence="11">
    <location>
        <begin position="368"/>
        <end position="392"/>
    </location>
</feature>
<dbReference type="Pfam" id="PF09011">
    <property type="entry name" value="HMG_box_2"/>
    <property type="match status" value="1"/>
</dbReference>
<dbReference type="GO" id="GO:0043186">
    <property type="term" value="C:P granule"/>
    <property type="evidence" value="ECO:0000318"/>
    <property type="project" value="GO_Central"/>
</dbReference>
<dbReference type="EnsemblMetazoa" id="XM_030978390">
    <property type="protein sequence ID" value="XP_030834250"/>
    <property type="gene ID" value="LOC594776"/>
</dbReference>
<comment type="subcellular location">
    <subcellularLocation>
        <location evidence="2">Cytoplasm</location>
    </subcellularLocation>
    <subcellularLocation>
        <location evidence="1">Nucleus</location>
    </subcellularLocation>
</comment>
<keyword evidence="7" id="KW-0238">DNA-binding</keyword>
<dbReference type="AlphaFoldDB" id="A0A7M7NBH0"/>
<evidence type="ECO:0000256" key="10">
    <source>
        <dbReference type="ARBA" id="ARBA00023254"/>
    </source>
</evidence>
<dbReference type="GeneID" id="594776"/>
<reference evidence="14" key="2">
    <citation type="submission" date="2021-01" db="UniProtKB">
        <authorList>
            <consortium name="EnsemblMetazoa"/>
        </authorList>
    </citation>
    <scope>IDENTIFICATION</scope>
</reference>
<dbReference type="GO" id="GO:0005634">
    <property type="term" value="C:nucleus"/>
    <property type="evidence" value="ECO:0000318"/>
    <property type="project" value="GO_Central"/>
</dbReference>
<comment type="similarity">
    <text evidence="3">Belongs to the maelstrom family.</text>
</comment>
<dbReference type="GO" id="GO:0007140">
    <property type="term" value="P:male meiotic nuclear division"/>
    <property type="evidence" value="ECO:0000318"/>
    <property type="project" value="GO_Central"/>
</dbReference>
<keyword evidence="5" id="KW-0963">Cytoplasm</keyword>
<evidence type="ECO:0008006" key="16">
    <source>
        <dbReference type="Google" id="ProtNLM"/>
    </source>
</evidence>
<dbReference type="GO" id="GO:0034587">
    <property type="term" value="P:piRNA processing"/>
    <property type="evidence" value="ECO:0000318"/>
    <property type="project" value="GO_Central"/>
</dbReference>
<evidence type="ECO:0000256" key="11">
    <source>
        <dbReference type="SAM" id="MobiDB-lite"/>
    </source>
</evidence>
<evidence type="ECO:0000256" key="1">
    <source>
        <dbReference type="ARBA" id="ARBA00004123"/>
    </source>
</evidence>
<organism evidence="14 15">
    <name type="scientific">Strongylocentrotus purpuratus</name>
    <name type="common">Purple sea urchin</name>
    <dbReference type="NCBI Taxonomy" id="7668"/>
    <lineage>
        <taxon>Eukaryota</taxon>
        <taxon>Metazoa</taxon>
        <taxon>Echinodermata</taxon>
        <taxon>Eleutherozoa</taxon>
        <taxon>Echinozoa</taxon>
        <taxon>Echinoidea</taxon>
        <taxon>Euechinoidea</taxon>
        <taxon>Echinacea</taxon>
        <taxon>Camarodonta</taxon>
        <taxon>Echinidea</taxon>
        <taxon>Strongylocentrotidae</taxon>
        <taxon>Strongylocentrotus</taxon>
    </lineage>
</organism>
<dbReference type="GO" id="GO:0043565">
    <property type="term" value="F:sequence-specific DNA binding"/>
    <property type="evidence" value="ECO:0000318"/>
    <property type="project" value="GO_Central"/>
</dbReference>
<keyword evidence="9" id="KW-0539">Nucleus</keyword>
<evidence type="ECO:0000256" key="3">
    <source>
        <dbReference type="ARBA" id="ARBA00007057"/>
    </source>
</evidence>
<dbReference type="SUPFAM" id="SSF47095">
    <property type="entry name" value="HMG-box"/>
    <property type="match status" value="1"/>
</dbReference>
<dbReference type="KEGG" id="spu:594776"/>
<keyword evidence="8" id="KW-0943">RNA-mediated gene silencing</keyword>
<evidence type="ECO:0000259" key="12">
    <source>
        <dbReference type="Pfam" id="PF09011"/>
    </source>
</evidence>
<dbReference type="InterPro" id="IPR039259">
    <property type="entry name" value="Protein_maelstrom"/>
</dbReference>
<dbReference type="OMA" id="DHSENTH"/>
<evidence type="ECO:0000256" key="5">
    <source>
        <dbReference type="ARBA" id="ARBA00022490"/>
    </source>
</evidence>
<evidence type="ECO:0000259" key="13">
    <source>
        <dbReference type="Pfam" id="PF13017"/>
    </source>
</evidence>
<dbReference type="GO" id="GO:0030154">
    <property type="term" value="P:cell differentiation"/>
    <property type="evidence" value="ECO:0007669"/>
    <property type="project" value="UniProtKB-KW"/>
</dbReference>
<feature type="domain" description="HMG box" evidence="12">
    <location>
        <begin position="3"/>
        <end position="63"/>
    </location>
</feature>
<dbReference type="GO" id="GO:0060964">
    <property type="term" value="P:regulation of miRNA-mediated gene silencing"/>
    <property type="evidence" value="ECO:0007669"/>
    <property type="project" value="InterPro"/>
</dbReference>
<dbReference type="GO" id="GO:0007283">
    <property type="term" value="P:spermatogenesis"/>
    <property type="evidence" value="ECO:0000318"/>
    <property type="project" value="GO_Central"/>
</dbReference>
<accession>A0A7M7NBH0</accession>
<reference evidence="15" key="1">
    <citation type="submission" date="2015-02" db="EMBL/GenBank/DDBJ databases">
        <title>Genome sequencing for Strongylocentrotus purpuratus.</title>
        <authorList>
            <person name="Murali S."/>
            <person name="Liu Y."/>
            <person name="Vee V."/>
            <person name="English A."/>
            <person name="Wang M."/>
            <person name="Skinner E."/>
            <person name="Han Y."/>
            <person name="Muzny D.M."/>
            <person name="Worley K.C."/>
            <person name="Gibbs R.A."/>
        </authorList>
    </citation>
    <scope>NUCLEOTIDE SEQUENCE</scope>
</reference>